<proteinExistence type="predicted"/>
<dbReference type="AlphaFoldDB" id="F9VVD9"/>
<sequence length="106" mass="11560">MASDLTHGNVHYAGQLYTLPLRALEEIEDIIDGLDRLGGSHLYRIGGGGDDTQIALWIAPGVPIVLQYPNGYVTPDDHEDYVERRLLIRARHQLGLPLDGSGDNAG</sequence>
<evidence type="ECO:0000313" key="1">
    <source>
        <dbReference type="EMBL" id="GAA12568.1"/>
    </source>
</evidence>
<comment type="caution">
    <text evidence="1">The sequence shown here is derived from an EMBL/GenBank/DDBJ whole genome shotgun (WGS) entry which is preliminary data.</text>
</comment>
<dbReference type="EMBL" id="BACI01000056">
    <property type="protein sequence ID" value="GAA12568.1"/>
    <property type="molecule type" value="Genomic_DNA"/>
</dbReference>
<reference evidence="1 2" key="1">
    <citation type="submission" date="2011-05" db="EMBL/GenBank/DDBJ databases">
        <title>Whole genome shotgun sequence of Gordonia alkanivorans NBRC 16433.</title>
        <authorList>
            <person name="Hosoyama A."/>
            <person name="Nakamura S."/>
            <person name="Takarada H."/>
            <person name="Tsuchikane K."/>
            <person name="Yamazaki S."/>
            <person name="Fujita N."/>
        </authorList>
    </citation>
    <scope>NUCLEOTIDE SEQUENCE [LARGE SCALE GENOMIC DNA]</scope>
    <source>
        <strain evidence="1 2">NBRC 16433</strain>
    </source>
</reference>
<dbReference type="Proteomes" id="UP000003558">
    <property type="component" value="Unassembled WGS sequence"/>
</dbReference>
<evidence type="ECO:0000313" key="2">
    <source>
        <dbReference type="Proteomes" id="UP000003558"/>
    </source>
</evidence>
<organism evidence="1 2">
    <name type="scientific">Gordonia alkanivorans NBRC 16433</name>
    <dbReference type="NCBI Taxonomy" id="1027371"/>
    <lineage>
        <taxon>Bacteria</taxon>
        <taxon>Bacillati</taxon>
        <taxon>Actinomycetota</taxon>
        <taxon>Actinomycetes</taxon>
        <taxon>Mycobacteriales</taxon>
        <taxon>Gordoniaceae</taxon>
        <taxon>Gordonia</taxon>
    </lineage>
</organism>
<gene>
    <name evidence="1" type="ORF">GOALK_056_00010</name>
</gene>
<dbReference type="RefSeq" id="WP_006358700.1">
    <property type="nucleotide sequence ID" value="NZ_BACI01000056.1"/>
</dbReference>
<protein>
    <submittedName>
        <fullName evidence="1">Uncharacterized protein</fullName>
    </submittedName>
</protein>
<name>F9VVD9_9ACTN</name>
<accession>F9VVD9</accession>